<dbReference type="AlphaFoldDB" id="A0A8S4R8P8"/>
<keyword evidence="3" id="KW-1185">Reference proteome</keyword>
<evidence type="ECO:0000313" key="2">
    <source>
        <dbReference type="EMBL" id="CAH2231659.1"/>
    </source>
</evidence>
<gene>
    <name evidence="2" type="primary">jg19478</name>
    <name evidence="2" type="ORF">PAEG_LOCUS10131</name>
</gene>
<dbReference type="Proteomes" id="UP000838756">
    <property type="component" value="Unassembled WGS sequence"/>
</dbReference>
<name>A0A8S4R8P8_9NEOP</name>
<organism evidence="2 3">
    <name type="scientific">Pararge aegeria aegeria</name>
    <dbReference type="NCBI Taxonomy" id="348720"/>
    <lineage>
        <taxon>Eukaryota</taxon>
        <taxon>Metazoa</taxon>
        <taxon>Ecdysozoa</taxon>
        <taxon>Arthropoda</taxon>
        <taxon>Hexapoda</taxon>
        <taxon>Insecta</taxon>
        <taxon>Pterygota</taxon>
        <taxon>Neoptera</taxon>
        <taxon>Endopterygota</taxon>
        <taxon>Lepidoptera</taxon>
        <taxon>Glossata</taxon>
        <taxon>Ditrysia</taxon>
        <taxon>Papilionoidea</taxon>
        <taxon>Nymphalidae</taxon>
        <taxon>Satyrinae</taxon>
        <taxon>Satyrini</taxon>
        <taxon>Parargina</taxon>
        <taxon>Pararge</taxon>
    </lineage>
</organism>
<dbReference type="PANTHER" id="PTHR12242">
    <property type="entry name" value="OS02G0130600 PROTEIN-RELATED"/>
    <property type="match status" value="1"/>
</dbReference>
<reference evidence="2" key="1">
    <citation type="submission" date="2022-03" db="EMBL/GenBank/DDBJ databases">
        <authorList>
            <person name="Lindestad O."/>
        </authorList>
    </citation>
    <scope>NUCLEOTIDE SEQUENCE</scope>
</reference>
<evidence type="ECO:0000313" key="3">
    <source>
        <dbReference type="Proteomes" id="UP000838756"/>
    </source>
</evidence>
<feature type="transmembrane region" description="Helical" evidence="1">
    <location>
        <begin position="224"/>
        <end position="247"/>
    </location>
</feature>
<accession>A0A8S4R8P8</accession>
<feature type="transmembrane region" description="Helical" evidence="1">
    <location>
        <begin position="42"/>
        <end position="62"/>
    </location>
</feature>
<dbReference type="PANTHER" id="PTHR12242:SF1">
    <property type="entry name" value="MYND-TYPE DOMAIN-CONTAINING PROTEIN"/>
    <property type="match status" value="1"/>
</dbReference>
<protein>
    <submittedName>
        <fullName evidence="2">Jg19478 protein</fullName>
    </submittedName>
</protein>
<feature type="transmembrane region" description="Helical" evidence="1">
    <location>
        <begin position="116"/>
        <end position="138"/>
    </location>
</feature>
<proteinExistence type="predicted"/>
<sequence length="265" mass="29880">MGAIKNYFKQQFQSSMWTLKYESSSDFYLSCFQRGASPLPLLFIRGFLFLGGLSIILASIILTSSYGAGAYWPIYLTHWGLVFITVACGFGCAICYTAYTQGSIDDAFELPWYVKVYWVSYNIAIPLAFFITIFYWVFLANATQDFAVNFVLDIFIHAVNSVLVLILLLTARHPTNALHFYFLIVLSVIYIIFTVIYYVGGGTDPFGNVFIYPVLDWSNPGPSVVMMIISIVMVTIIHFITVLLTLARDALGRSCQNNNEFSLAY</sequence>
<comment type="caution">
    <text evidence="2">The sequence shown here is derived from an EMBL/GenBank/DDBJ whole genome shotgun (WGS) entry which is preliminary data.</text>
</comment>
<dbReference type="InterPro" id="IPR049352">
    <property type="entry name" value="Rost"/>
</dbReference>
<feature type="transmembrane region" description="Helical" evidence="1">
    <location>
        <begin position="178"/>
        <end position="200"/>
    </location>
</feature>
<keyword evidence="1" id="KW-0472">Membrane</keyword>
<keyword evidence="1" id="KW-1133">Transmembrane helix</keyword>
<feature type="transmembrane region" description="Helical" evidence="1">
    <location>
        <begin position="150"/>
        <end position="171"/>
    </location>
</feature>
<feature type="transmembrane region" description="Helical" evidence="1">
    <location>
        <begin position="74"/>
        <end position="96"/>
    </location>
</feature>
<dbReference type="GO" id="GO:0016020">
    <property type="term" value="C:membrane"/>
    <property type="evidence" value="ECO:0007669"/>
    <property type="project" value="TreeGrafter"/>
</dbReference>
<evidence type="ECO:0000256" key="1">
    <source>
        <dbReference type="SAM" id="Phobius"/>
    </source>
</evidence>
<dbReference type="EMBL" id="CAKXAJ010024851">
    <property type="protein sequence ID" value="CAH2231659.1"/>
    <property type="molecule type" value="Genomic_DNA"/>
</dbReference>
<dbReference type="Pfam" id="PF21534">
    <property type="entry name" value="Rost"/>
    <property type="match status" value="1"/>
</dbReference>
<keyword evidence="1" id="KW-0812">Transmembrane</keyword>
<dbReference type="OrthoDB" id="419711at2759"/>